<dbReference type="GO" id="GO:0031241">
    <property type="term" value="C:periplasmic side of cell outer membrane"/>
    <property type="evidence" value="ECO:0007669"/>
    <property type="project" value="TreeGrafter"/>
</dbReference>
<evidence type="ECO:0000256" key="2">
    <source>
        <dbReference type="SAM" id="SignalP"/>
    </source>
</evidence>
<evidence type="ECO:0000256" key="1">
    <source>
        <dbReference type="ARBA" id="ARBA00023136"/>
    </source>
</evidence>
<dbReference type="AlphaFoldDB" id="A0AAU7SV93"/>
<dbReference type="InterPro" id="IPR028082">
    <property type="entry name" value="Peripla_BP_I"/>
</dbReference>
<dbReference type="GO" id="GO:0009252">
    <property type="term" value="P:peptidoglycan biosynthetic process"/>
    <property type="evidence" value="ECO:0007669"/>
    <property type="project" value="TreeGrafter"/>
</dbReference>
<protein>
    <submittedName>
        <fullName evidence="3">Penicillin-binding protein activator</fullName>
    </submittedName>
</protein>
<sequence length="312" mass="34856">MLNNKKILIGFLLYCIFNHAQAEVLVILPESGPMARAGLSVKQGFMSAYQASELETPIKFVNSDKKPIAQLLKQNVNKKTQMVIGPLARQDVDALIKAKPKVRVLALNDASSQFANVEQFSLSKQDDAVALNQVLQNDKIKELYVLQQKDAEIDNELFLISLLTQTNYHLNLIEEAPKKLNKHTGLLLLGNNAWLNKLPQLPHKNIYILANAVEQGQILPVGVKFCDVPALYGSEWPDVIQSVQANAIPIAYQRLIAFGGDAWHIASQYLAEPNLKSMQFQGRTGLIQVNNNQIQRIPHCYENTKKGIRALL</sequence>
<gene>
    <name evidence="3" type="ORF">ABJ384_10385</name>
</gene>
<dbReference type="RefSeq" id="WP_349927181.1">
    <property type="nucleotide sequence ID" value="NZ_CP157981.1"/>
</dbReference>
<dbReference type="EMBL" id="CP157981">
    <property type="protein sequence ID" value="XBU14865.1"/>
    <property type="molecule type" value="Genomic_DNA"/>
</dbReference>
<dbReference type="Pfam" id="PF04348">
    <property type="entry name" value="LppC"/>
    <property type="match status" value="1"/>
</dbReference>
<feature type="signal peptide" evidence="2">
    <location>
        <begin position="1"/>
        <end position="22"/>
    </location>
</feature>
<dbReference type="PANTHER" id="PTHR38038">
    <property type="entry name" value="PENICILLIN-BINDING PROTEIN ACTIVATOR LPOA"/>
    <property type="match status" value="1"/>
</dbReference>
<dbReference type="PANTHER" id="PTHR38038:SF1">
    <property type="entry name" value="PENICILLIN-BINDING PROTEIN ACTIVATOR LPOA"/>
    <property type="match status" value="1"/>
</dbReference>
<proteinExistence type="predicted"/>
<accession>A0AAU7SV93</accession>
<organism evidence="3">
    <name type="scientific">Acinetobacter sp. A1-4-2</name>
    <dbReference type="NCBI Taxonomy" id="3156489"/>
    <lineage>
        <taxon>Bacteria</taxon>
        <taxon>Pseudomonadati</taxon>
        <taxon>Pseudomonadota</taxon>
        <taxon>Gammaproteobacteria</taxon>
        <taxon>Moraxellales</taxon>
        <taxon>Moraxellaceae</taxon>
        <taxon>Acinetobacter</taxon>
    </lineage>
</organism>
<keyword evidence="2" id="KW-0732">Signal</keyword>
<evidence type="ECO:0000313" key="3">
    <source>
        <dbReference type="EMBL" id="XBU14865.1"/>
    </source>
</evidence>
<keyword evidence="1" id="KW-0472">Membrane</keyword>
<feature type="chain" id="PRO_5043941495" evidence="2">
    <location>
        <begin position="23"/>
        <end position="312"/>
    </location>
</feature>
<dbReference type="GO" id="GO:0030234">
    <property type="term" value="F:enzyme regulator activity"/>
    <property type="evidence" value="ECO:0007669"/>
    <property type="project" value="TreeGrafter"/>
</dbReference>
<reference evidence="3" key="1">
    <citation type="submission" date="2024-06" db="EMBL/GenBank/DDBJ databases">
        <authorList>
            <person name="Song Z."/>
        </authorList>
    </citation>
    <scope>NUCLEOTIDE SEQUENCE</scope>
    <source>
        <strain evidence="3">A1-4-2</strain>
    </source>
</reference>
<dbReference type="SUPFAM" id="SSF53822">
    <property type="entry name" value="Periplasmic binding protein-like I"/>
    <property type="match status" value="1"/>
</dbReference>
<dbReference type="InterPro" id="IPR007443">
    <property type="entry name" value="LpoA"/>
</dbReference>
<name>A0AAU7SV93_9GAMM</name>
<dbReference type="Gene3D" id="3.40.50.2300">
    <property type="match status" value="4"/>
</dbReference>